<dbReference type="AlphaFoldDB" id="A0A9X2FRU7"/>
<dbReference type="PANTHER" id="PTHR34822">
    <property type="entry name" value="GRPB DOMAIN PROTEIN (AFU_ORTHOLOGUE AFUA_1G01530)"/>
    <property type="match status" value="1"/>
</dbReference>
<dbReference type="InterPro" id="IPR007344">
    <property type="entry name" value="GrpB/CoaE"/>
</dbReference>
<organism evidence="1 2">
    <name type="scientific">Idiomarina rhizosphaerae</name>
    <dbReference type="NCBI Taxonomy" id="2961572"/>
    <lineage>
        <taxon>Bacteria</taxon>
        <taxon>Pseudomonadati</taxon>
        <taxon>Pseudomonadota</taxon>
        <taxon>Gammaproteobacteria</taxon>
        <taxon>Alteromonadales</taxon>
        <taxon>Idiomarinaceae</taxon>
        <taxon>Idiomarina</taxon>
    </lineage>
</organism>
<name>A0A9X2FRU7_9GAMM</name>
<dbReference type="PANTHER" id="PTHR34822:SF1">
    <property type="entry name" value="GRPB FAMILY PROTEIN"/>
    <property type="match status" value="1"/>
</dbReference>
<dbReference type="SUPFAM" id="SSF81301">
    <property type="entry name" value="Nucleotidyltransferase"/>
    <property type="match status" value="1"/>
</dbReference>
<dbReference type="InterPro" id="IPR043519">
    <property type="entry name" value="NT_sf"/>
</dbReference>
<comment type="caution">
    <text evidence="1">The sequence shown here is derived from an EMBL/GenBank/DDBJ whole genome shotgun (WGS) entry which is preliminary data.</text>
</comment>
<keyword evidence="2" id="KW-1185">Reference proteome</keyword>
<dbReference type="Gene3D" id="3.30.460.10">
    <property type="entry name" value="Beta Polymerase, domain 2"/>
    <property type="match status" value="1"/>
</dbReference>
<dbReference type="Proteomes" id="UP001139474">
    <property type="component" value="Unassembled WGS sequence"/>
</dbReference>
<gene>
    <name evidence="1" type="ORF">NJR55_00280</name>
</gene>
<sequence length="173" mass="19589">MKIVKYEKVPAGFKPWTCIYLLVARELIQLIQTEDIDVMHFGSTSAKVGGKGIIDLSVLYEKGKIDLAINRLKSLGFQDQIAAKPFPPERPRKDGAVIFEGEKYLVHAHVIEKGSEEHARQKDYRDYLLSNPSARKEYELSKKAILEQGVKEQDAYGKLKSPFVKSVLKKLKA</sequence>
<evidence type="ECO:0000313" key="1">
    <source>
        <dbReference type="EMBL" id="MCP1338014.1"/>
    </source>
</evidence>
<accession>A0A9X2FRU7</accession>
<dbReference type="RefSeq" id="WP_253616779.1">
    <property type="nucleotide sequence ID" value="NZ_JAMZDE010000001.1"/>
</dbReference>
<evidence type="ECO:0000313" key="2">
    <source>
        <dbReference type="Proteomes" id="UP001139474"/>
    </source>
</evidence>
<dbReference type="EMBL" id="JAMZDE010000001">
    <property type="protein sequence ID" value="MCP1338014.1"/>
    <property type="molecule type" value="Genomic_DNA"/>
</dbReference>
<reference evidence="1" key="1">
    <citation type="submission" date="2022-06" db="EMBL/GenBank/DDBJ databases">
        <title>Idiomarina rhizosphaerae M1R2S28.</title>
        <authorList>
            <person name="Sun J.-Q."/>
            <person name="Li L.-F."/>
        </authorList>
    </citation>
    <scope>NUCLEOTIDE SEQUENCE</scope>
    <source>
        <strain evidence="1">M1R2S28</strain>
    </source>
</reference>
<proteinExistence type="predicted"/>
<dbReference type="Pfam" id="PF04229">
    <property type="entry name" value="GrpB"/>
    <property type="match status" value="1"/>
</dbReference>
<protein>
    <submittedName>
        <fullName evidence="1">GrpB family protein</fullName>
    </submittedName>
</protein>